<dbReference type="AlphaFoldDB" id="A0A2T9JIC7"/>
<feature type="chain" id="PRO_5015369657" description="Carboxylic ester hydrolase" evidence="3">
    <location>
        <begin position="20"/>
        <end position="519"/>
    </location>
</feature>
<dbReference type="InterPro" id="IPR050309">
    <property type="entry name" value="Type-B_Carboxylest/Lipase"/>
</dbReference>
<dbReference type="OrthoDB" id="9775851at2"/>
<comment type="caution">
    <text evidence="5">The sequence shown here is derived from an EMBL/GenBank/DDBJ whole genome shotgun (WGS) entry which is preliminary data.</text>
</comment>
<dbReference type="InterPro" id="IPR002018">
    <property type="entry name" value="CarbesteraseB"/>
</dbReference>
<dbReference type="EC" id="3.1.1.-" evidence="3"/>
<comment type="similarity">
    <text evidence="1 3">Belongs to the type-B carboxylesterase/lipase family.</text>
</comment>
<organism evidence="5 6">
    <name type="scientific">Caulobacter endophyticus</name>
    <dbReference type="NCBI Taxonomy" id="2172652"/>
    <lineage>
        <taxon>Bacteria</taxon>
        <taxon>Pseudomonadati</taxon>
        <taxon>Pseudomonadota</taxon>
        <taxon>Alphaproteobacteria</taxon>
        <taxon>Caulobacterales</taxon>
        <taxon>Caulobacteraceae</taxon>
        <taxon>Caulobacter</taxon>
    </lineage>
</organism>
<reference evidence="5 6" key="1">
    <citation type="submission" date="2018-04" db="EMBL/GenBank/DDBJ databases">
        <title>The genome sequence of Caulobacter sp. 744.</title>
        <authorList>
            <person name="Gao J."/>
            <person name="Sun J."/>
        </authorList>
    </citation>
    <scope>NUCLEOTIDE SEQUENCE [LARGE SCALE GENOMIC DNA]</scope>
    <source>
        <strain evidence="5 6">774</strain>
    </source>
</reference>
<evidence type="ECO:0000259" key="4">
    <source>
        <dbReference type="Pfam" id="PF00135"/>
    </source>
</evidence>
<dbReference type="PROSITE" id="PS00122">
    <property type="entry name" value="CARBOXYLESTERASE_B_1"/>
    <property type="match status" value="1"/>
</dbReference>
<protein>
    <recommendedName>
        <fullName evidence="3">Carboxylic ester hydrolase</fullName>
        <ecNumber evidence="3">3.1.1.-</ecNumber>
    </recommendedName>
</protein>
<keyword evidence="2 3" id="KW-0378">Hydrolase</keyword>
<accession>A0A2T9JIC7</accession>
<dbReference type="PANTHER" id="PTHR11559">
    <property type="entry name" value="CARBOXYLESTERASE"/>
    <property type="match status" value="1"/>
</dbReference>
<dbReference type="Gene3D" id="3.40.50.1820">
    <property type="entry name" value="alpha/beta hydrolase"/>
    <property type="match status" value="1"/>
</dbReference>
<dbReference type="Proteomes" id="UP000245073">
    <property type="component" value="Unassembled WGS sequence"/>
</dbReference>
<dbReference type="Pfam" id="PF00135">
    <property type="entry name" value="COesterase"/>
    <property type="match status" value="2"/>
</dbReference>
<name>A0A2T9JIC7_9CAUL</name>
<dbReference type="SUPFAM" id="SSF53474">
    <property type="entry name" value="alpha/beta-Hydrolases"/>
    <property type="match status" value="1"/>
</dbReference>
<evidence type="ECO:0000256" key="1">
    <source>
        <dbReference type="ARBA" id="ARBA00005964"/>
    </source>
</evidence>
<feature type="signal peptide" evidence="3">
    <location>
        <begin position="1"/>
        <end position="19"/>
    </location>
</feature>
<dbReference type="GO" id="GO:0016787">
    <property type="term" value="F:hydrolase activity"/>
    <property type="evidence" value="ECO:0007669"/>
    <property type="project" value="UniProtKB-KW"/>
</dbReference>
<dbReference type="InterPro" id="IPR029058">
    <property type="entry name" value="AB_hydrolase_fold"/>
</dbReference>
<dbReference type="RefSeq" id="WP_109102779.1">
    <property type="nucleotide sequence ID" value="NZ_QDKQ01000069.1"/>
</dbReference>
<sequence>MSVAALMLAAMIAAPVAKVEGGALQGAVVDGVIAFKGVPYAAAPVGNLRWRAPRPAKPWSGLRDASTMAPDCIQGRMPGSPEPAPQSENCLYLNVWRPDGVKAGKRLPVMVWIHGGAFVNGGSSSPETFGDAMARRGVVFVTFNYRLGRLGFFGHPGLTAEASGEATGNYGLMDQMAALAWVRRNIAAFGGDPRNVTVVGGSAGGISINLLLGAPRAKGLFDKAIVQSGAGRRFLARERRLAQDLPGTPSAEKVGVVFAERLGVKGVDAASLAALRALPAQKINGDLSMATLVFQGEGAHYSGPVVDGRLIVETPEETFAHGRQHKVPLIVGATSADLSLDFTPTREAAFARFGAEAERARAVYDPDGKLKMDALNQAIGGDRNMVEPARFAARAMAAKGAKVWEYRFGYVAPAAQAGSRYGANHSTEVAYVFDRLDAVYGPATTAADRAVAGKLADYWSNFARTGDPNGPALAAWPRYDAVGDRLLDVRPDGAFVGVADPWRARLDVAERAANGVSPP</sequence>
<evidence type="ECO:0000313" key="5">
    <source>
        <dbReference type="EMBL" id="PVM83428.1"/>
    </source>
</evidence>
<feature type="domain" description="Carboxylesterase type B" evidence="4">
    <location>
        <begin position="378"/>
        <end position="488"/>
    </location>
</feature>
<dbReference type="EMBL" id="QDKQ01000069">
    <property type="protein sequence ID" value="PVM83428.1"/>
    <property type="molecule type" value="Genomic_DNA"/>
</dbReference>
<evidence type="ECO:0000313" key="6">
    <source>
        <dbReference type="Proteomes" id="UP000245073"/>
    </source>
</evidence>
<keyword evidence="3" id="KW-0732">Signal</keyword>
<proteinExistence type="inferred from homology"/>
<evidence type="ECO:0000256" key="3">
    <source>
        <dbReference type="RuleBase" id="RU361235"/>
    </source>
</evidence>
<gene>
    <name evidence="5" type="ORF">DDF67_21070</name>
</gene>
<evidence type="ECO:0000256" key="2">
    <source>
        <dbReference type="ARBA" id="ARBA00022801"/>
    </source>
</evidence>
<feature type="domain" description="Carboxylesterase type B" evidence="4">
    <location>
        <begin position="15"/>
        <end position="340"/>
    </location>
</feature>
<keyword evidence="6" id="KW-1185">Reference proteome</keyword>
<dbReference type="InterPro" id="IPR019826">
    <property type="entry name" value="Carboxylesterase_B_AS"/>
</dbReference>